<dbReference type="BioCyc" id="PMAR59922:G1G80-73-MONOMER"/>
<dbReference type="GO" id="GO:0005524">
    <property type="term" value="F:ATP binding"/>
    <property type="evidence" value="ECO:0007669"/>
    <property type="project" value="UniProtKB-UniRule"/>
</dbReference>
<dbReference type="PANTHER" id="PTHR43033">
    <property type="entry name" value="TRNA(ILE)-LYSIDINE SYNTHASE-RELATED"/>
    <property type="match status" value="1"/>
</dbReference>
<dbReference type="KEGG" id="pmf:P9303_00761"/>
<organism evidence="10 11">
    <name type="scientific">Prochlorococcus marinus (strain MIT 9303)</name>
    <dbReference type="NCBI Taxonomy" id="59922"/>
    <lineage>
        <taxon>Bacteria</taxon>
        <taxon>Bacillati</taxon>
        <taxon>Cyanobacteriota</taxon>
        <taxon>Cyanophyceae</taxon>
        <taxon>Synechococcales</taxon>
        <taxon>Prochlorococcaceae</taxon>
        <taxon>Prochlorococcus</taxon>
    </lineage>
</organism>
<evidence type="ECO:0000256" key="5">
    <source>
        <dbReference type="ARBA" id="ARBA00022840"/>
    </source>
</evidence>
<dbReference type="GO" id="GO:0005737">
    <property type="term" value="C:cytoplasm"/>
    <property type="evidence" value="ECO:0007669"/>
    <property type="project" value="UniProtKB-SubCell"/>
</dbReference>
<dbReference type="STRING" id="59922.P9303_00761"/>
<dbReference type="EC" id="6.3.4.19" evidence="7"/>
<dbReference type="Pfam" id="PF09179">
    <property type="entry name" value="TilS"/>
    <property type="match status" value="1"/>
</dbReference>
<evidence type="ECO:0000313" key="11">
    <source>
        <dbReference type="Proteomes" id="UP000002274"/>
    </source>
</evidence>
<dbReference type="RefSeq" id="WP_011824765.1">
    <property type="nucleotide sequence ID" value="NC_008820.1"/>
</dbReference>
<keyword evidence="4 7" id="KW-0547">Nucleotide-binding</keyword>
<proteinExistence type="inferred from homology"/>
<dbReference type="EMBL" id="CP000554">
    <property type="protein sequence ID" value="ABM76833.1"/>
    <property type="molecule type" value="Genomic_DNA"/>
</dbReference>
<feature type="domain" description="tRNA(Ile)-lysidine/2-thiocytidine synthase N-terminal" evidence="8">
    <location>
        <begin position="35"/>
        <end position="225"/>
    </location>
</feature>
<dbReference type="GO" id="GO:0006400">
    <property type="term" value="P:tRNA modification"/>
    <property type="evidence" value="ECO:0007669"/>
    <property type="project" value="UniProtKB-UniRule"/>
</dbReference>
<dbReference type="GO" id="GO:0032267">
    <property type="term" value="F:tRNA(Ile)-lysidine synthase activity"/>
    <property type="evidence" value="ECO:0007669"/>
    <property type="project" value="UniProtKB-EC"/>
</dbReference>
<accession>A2C5S3</accession>
<comment type="function">
    <text evidence="7">Ligates lysine onto the cytidine present at position 34 of the AUA codon-specific tRNA(Ile) that contains the anticodon CAU, in an ATP-dependent manner. Cytidine is converted to lysidine, thus changing the amino acid specificity of the tRNA from methionine to isoleucine.</text>
</comment>
<dbReference type="Proteomes" id="UP000002274">
    <property type="component" value="Chromosome"/>
</dbReference>
<dbReference type="InterPro" id="IPR014729">
    <property type="entry name" value="Rossmann-like_a/b/a_fold"/>
</dbReference>
<name>A2C5S3_PROM3</name>
<comment type="subcellular location">
    <subcellularLocation>
        <location evidence="7">Cytoplasm</location>
    </subcellularLocation>
</comment>
<evidence type="ECO:0000256" key="3">
    <source>
        <dbReference type="ARBA" id="ARBA00022694"/>
    </source>
</evidence>
<reference evidence="10 11" key="1">
    <citation type="journal article" date="2007" name="PLoS Genet.">
        <title>Patterns and implications of gene gain and loss in the evolution of Prochlorococcus.</title>
        <authorList>
            <person name="Kettler G.C."/>
            <person name="Martiny A.C."/>
            <person name="Huang K."/>
            <person name="Zucker J."/>
            <person name="Coleman M.L."/>
            <person name="Rodrigue S."/>
            <person name="Chen F."/>
            <person name="Lapidus A."/>
            <person name="Ferriera S."/>
            <person name="Johnson J."/>
            <person name="Steglich C."/>
            <person name="Church G.M."/>
            <person name="Richardson P."/>
            <person name="Chisholm S.W."/>
        </authorList>
    </citation>
    <scope>NUCLEOTIDE SEQUENCE [LARGE SCALE GENOMIC DNA]</scope>
    <source>
        <strain evidence="10 11">MIT 9303</strain>
    </source>
</reference>
<evidence type="ECO:0000256" key="7">
    <source>
        <dbReference type="HAMAP-Rule" id="MF_01161"/>
    </source>
</evidence>
<keyword evidence="1 7" id="KW-0963">Cytoplasm</keyword>
<feature type="binding site" evidence="7">
    <location>
        <begin position="40"/>
        <end position="45"/>
    </location>
    <ligand>
        <name>ATP</name>
        <dbReference type="ChEBI" id="CHEBI:30616"/>
    </ligand>
</feature>
<keyword evidence="5 7" id="KW-0067">ATP-binding</keyword>
<gene>
    <name evidence="10" type="primary">mesJ</name>
    <name evidence="7" type="synonym">tilS</name>
    <name evidence="10" type="ordered locus">P9303_00761</name>
</gene>
<dbReference type="SUPFAM" id="SSF82829">
    <property type="entry name" value="MesJ substrate recognition domain-like"/>
    <property type="match status" value="1"/>
</dbReference>
<evidence type="ECO:0000259" key="8">
    <source>
        <dbReference type="Pfam" id="PF01171"/>
    </source>
</evidence>
<comment type="domain">
    <text evidence="7">The N-terminal region contains the highly conserved SGGXDS motif, predicted to be a P-loop motif involved in ATP binding.</text>
</comment>
<dbReference type="NCBIfam" id="TIGR02432">
    <property type="entry name" value="lysidine_TilS_N"/>
    <property type="match status" value="1"/>
</dbReference>
<dbReference type="Pfam" id="PF01171">
    <property type="entry name" value="ATP_bind_3"/>
    <property type="match status" value="1"/>
</dbReference>
<dbReference type="Gene3D" id="3.40.50.620">
    <property type="entry name" value="HUPs"/>
    <property type="match status" value="1"/>
</dbReference>
<sequence length="343" mass="38307">MASSSSAQLPWSAWHARLHHKLLANPDLLPAEASLLIAVSGGQDSMALLGLLIDLQRKHGWSLEVWHGDHNWHQQSATIATELKDWCEAHNLSFWSDQAKPGQTNNEATARHWRYEQLTLHTERLSSNNPNHPCRYVLTGHTSSDRAETLLLNLARGADLAGLSSMRQCRPISKDNPRKNVQLIRPLLGFSREDTAQICSELSLPIWLDPANSNPDFSRNRVRQEVLPVLESLHPGCSLRIAALAERLNHHHADQQAIAMLALNNLSKQNGLCRQDLAQLPITARTTLLAYWLKRSGAPSLPAVQLEQISQSIGPGKPPGSLHLAQGWKVQWQRNSVQLEHHD</sequence>
<keyword evidence="2 7" id="KW-0436">Ligase</keyword>
<dbReference type="CDD" id="cd01992">
    <property type="entry name" value="TilS_N"/>
    <property type="match status" value="1"/>
</dbReference>
<dbReference type="InterPro" id="IPR012795">
    <property type="entry name" value="tRNA_Ile_lys_synt_N"/>
</dbReference>
<evidence type="ECO:0000259" key="9">
    <source>
        <dbReference type="Pfam" id="PF09179"/>
    </source>
</evidence>
<dbReference type="HOGENOM" id="CLU_018869_0_0_3"/>
<comment type="similarity">
    <text evidence="7">Belongs to the tRNA(Ile)-lysidine synthase family.</text>
</comment>
<evidence type="ECO:0000313" key="10">
    <source>
        <dbReference type="EMBL" id="ABM76833.1"/>
    </source>
</evidence>
<protein>
    <recommendedName>
        <fullName evidence="7">tRNA(Ile)-lysidine synthase</fullName>
        <ecNumber evidence="7">6.3.4.19</ecNumber>
    </recommendedName>
    <alternativeName>
        <fullName evidence="7">tRNA(Ile)-2-lysyl-cytidine synthase</fullName>
    </alternativeName>
    <alternativeName>
        <fullName evidence="7">tRNA(Ile)-lysidine synthetase</fullName>
    </alternativeName>
</protein>
<evidence type="ECO:0000256" key="1">
    <source>
        <dbReference type="ARBA" id="ARBA00022490"/>
    </source>
</evidence>
<evidence type="ECO:0000256" key="4">
    <source>
        <dbReference type="ARBA" id="ARBA00022741"/>
    </source>
</evidence>
<evidence type="ECO:0000256" key="2">
    <source>
        <dbReference type="ARBA" id="ARBA00022598"/>
    </source>
</evidence>
<evidence type="ECO:0000256" key="6">
    <source>
        <dbReference type="ARBA" id="ARBA00048539"/>
    </source>
</evidence>
<comment type="catalytic activity">
    <reaction evidence="6 7">
        <text>cytidine(34) in tRNA(Ile2) + L-lysine + ATP = lysidine(34) in tRNA(Ile2) + AMP + diphosphate + H(+)</text>
        <dbReference type="Rhea" id="RHEA:43744"/>
        <dbReference type="Rhea" id="RHEA-COMP:10625"/>
        <dbReference type="Rhea" id="RHEA-COMP:10670"/>
        <dbReference type="ChEBI" id="CHEBI:15378"/>
        <dbReference type="ChEBI" id="CHEBI:30616"/>
        <dbReference type="ChEBI" id="CHEBI:32551"/>
        <dbReference type="ChEBI" id="CHEBI:33019"/>
        <dbReference type="ChEBI" id="CHEBI:82748"/>
        <dbReference type="ChEBI" id="CHEBI:83665"/>
        <dbReference type="ChEBI" id="CHEBI:456215"/>
        <dbReference type="EC" id="6.3.4.19"/>
    </reaction>
</comment>
<dbReference type="InterPro" id="IPR012094">
    <property type="entry name" value="tRNA_Ile_lys_synt"/>
</dbReference>
<dbReference type="InterPro" id="IPR011063">
    <property type="entry name" value="TilS/TtcA_N"/>
</dbReference>
<dbReference type="AlphaFoldDB" id="A2C5S3"/>
<dbReference type="SUPFAM" id="SSF52402">
    <property type="entry name" value="Adenine nucleotide alpha hydrolases-like"/>
    <property type="match status" value="1"/>
</dbReference>
<feature type="domain" description="tRNA(Ile)-lysidine synthase substrate-binding" evidence="9">
    <location>
        <begin position="272"/>
        <end position="336"/>
    </location>
</feature>
<dbReference type="HAMAP" id="MF_01161">
    <property type="entry name" value="tRNA_Ile_lys_synt"/>
    <property type="match status" value="1"/>
</dbReference>
<keyword evidence="3 7" id="KW-0819">tRNA processing</keyword>
<dbReference type="PANTHER" id="PTHR43033:SF1">
    <property type="entry name" value="TRNA(ILE)-LYSIDINE SYNTHASE-RELATED"/>
    <property type="match status" value="1"/>
</dbReference>
<dbReference type="InterPro" id="IPR015262">
    <property type="entry name" value="tRNA_Ile_lys_synt_subst-bd"/>
</dbReference>